<proteinExistence type="predicted"/>
<keyword evidence="2" id="KW-1185">Reference proteome</keyword>
<accession>A0A1E1L5G5</accession>
<organism evidence="1 2">
    <name type="scientific">Rhynchosporium agropyri</name>
    <dbReference type="NCBI Taxonomy" id="914238"/>
    <lineage>
        <taxon>Eukaryota</taxon>
        <taxon>Fungi</taxon>
        <taxon>Dikarya</taxon>
        <taxon>Ascomycota</taxon>
        <taxon>Pezizomycotina</taxon>
        <taxon>Leotiomycetes</taxon>
        <taxon>Helotiales</taxon>
        <taxon>Ploettnerulaceae</taxon>
        <taxon>Rhynchosporium</taxon>
    </lineage>
</organism>
<dbReference type="Proteomes" id="UP000178912">
    <property type="component" value="Unassembled WGS sequence"/>
</dbReference>
<sequence>MSSCFEIEDGTDMRLGFSSWMTREIVVRRGKCFMTSSSNTVRYPWHKRTHIEVSFMEDEEESWCAASATTNNRSSSWKIAELTECAENVNNNCPTSKTAHAAGRMECSSAR</sequence>
<dbReference type="EMBL" id="FJUX01000079">
    <property type="protein sequence ID" value="CZT05731.1"/>
    <property type="molecule type" value="Genomic_DNA"/>
</dbReference>
<evidence type="ECO:0000313" key="2">
    <source>
        <dbReference type="Proteomes" id="UP000178912"/>
    </source>
</evidence>
<protein>
    <submittedName>
        <fullName evidence="1">Uncharacterized protein</fullName>
    </submittedName>
</protein>
<evidence type="ECO:0000313" key="1">
    <source>
        <dbReference type="EMBL" id="CZT05731.1"/>
    </source>
</evidence>
<gene>
    <name evidence="1" type="ORF">RAG0_11721</name>
</gene>
<dbReference type="AlphaFoldDB" id="A0A1E1L5G5"/>
<name>A0A1E1L5G5_9HELO</name>
<reference evidence="2" key="1">
    <citation type="submission" date="2016-03" db="EMBL/GenBank/DDBJ databases">
        <authorList>
            <person name="Guldener U."/>
        </authorList>
    </citation>
    <scope>NUCLEOTIDE SEQUENCE [LARGE SCALE GENOMIC DNA]</scope>
    <source>
        <strain evidence="2">04CH-RAC-A.6.1</strain>
    </source>
</reference>